<sequence length="285" mass="30208">QLLHDECIEVEVVGRSGFLPMEGELSTQVVLTSLAALYPDLEKSLPKSVPLDIDIPIRTRTQCVGCPYRGLLHALKLIARKTHGIATGDIGCYDAGSFLPLELQSTIYCMGSSIPMANGIAYSGSKQPLFSIIGDSTLFHNGVLGLINAIHNAVDMVVVVCDNRTTAMTGFQPHPGSDTSISGKPVVAIDIARLASSIGATSVQVVNPYHIPEVTEALDKAAAEKGVSVIVASSPCYLLGRRTGNIGFSPRKVSLDADLCNGCKVCIDYFGCPAIRFSNEKASID</sequence>
<dbReference type="EMBL" id="BARV01017080">
    <property type="protein sequence ID" value="GAI19568.1"/>
    <property type="molecule type" value="Genomic_DNA"/>
</dbReference>
<organism evidence="3">
    <name type="scientific">marine sediment metagenome</name>
    <dbReference type="NCBI Taxonomy" id="412755"/>
    <lineage>
        <taxon>unclassified sequences</taxon>
        <taxon>metagenomes</taxon>
        <taxon>ecological metagenomes</taxon>
    </lineage>
</organism>
<feature type="non-terminal residue" evidence="3">
    <location>
        <position position="1"/>
    </location>
</feature>
<dbReference type="InterPro" id="IPR017896">
    <property type="entry name" value="4Fe4S_Fe-S-bd"/>
</dbReference>
<feature type="non-terminal residue" evidence="3">
    <location>
        <position position="285"/>
    </location>
</feature>
<dbReference type="PANTHER" id="PTHR48084">
    <property type="entry name" value="2-OXOGLUTARATE OXIDOREDUCTASE SUBUNIT KORB-RELATED"/>
    <property type="match status" value="1"/>
</dbReference>
<reference evidence="3" key="1">
    <citation type="journal article" date="2014" name="Front. Microbiol.">
        <title>High frequency of phylogenetically diverse reductive dehalogenase-homologous genes in deep subseafloor sedimentary metagenomes.</title>
        <authorList>
            <person name="Kawai M."/>
            <person name="Futagami T."/>
            <person name="Toyoda A."/>
            <person name="Takaki Y."/>
            <person name="Nishi S."/>
            <person name="Hori S."/>
            <person name="Arai W."/>
            <person name="Tsubouchi T."/>
            <person name="Morono Y."/>
            <person name="Uchiyama I."/>
            <person name="Ito T."/>
            <person name="Fujiyama A."/>
            <person name="Inagaki F."/>
            <person name="Takami H."/>
        </authorList>
    </citation>
    <scope>NUCLEOTIDE SEQUENCE</scope>
    <source>
        <strain evidence="3">Expedition CK06-06</strain>
    </source>
</reference>
<dbReference type="CDD" id="cd02008">
    <property type="entry name" value="TPP_IOR_alpha"/>
    <property type="match status" value="1"/>
</dbReference>
<comment type="caution">
    <text evidence="3">The sequence shown here is derived from an EMBL/GenBank/DDBJ whole genome shotgun (WGS) entry which is preliminary data.</text>
</comment>
<dbReference type="PROSITE" id="PS51379">
    <property type="entry name" value="4FE4S_FER_2"/>
    <property type="match status" value="1"/>
</dbReference>
<dbReference type="AlphaFoldDB" id="X1LKG9"/>
<keyword evidence="1" id="KW-0560">Oxidoreductase</keyword>
<dbReference type="InterPro" id="IPR011766">
    <property type="entry name" value="TPP_enzyme_TPP-bd"/>
</dbReference>
<protein>
    <recommendedName>
        <fullName evidence="2">4Fe-4S ferredoxin-type domain-containing protein</fullName>
    </recommendedName>
</protein>
<dbReference type="InterPro" id="IPR051457">
    <property type="entry name" value="2-oxoacid:Fd_oxidoreductase"/>
</dbReference>
<evidence type="ECO:0000313" key="3">
    <source>
        <dbReference type="EMBL" id="GAI19568.1"/>
    </source>
</evidence>
<dbReference type="GO" id="GO:0045333">
    <property type="term" value="P:cellular respiration"/>
    <property type="evidence" value="ECO:0007669"/>
    <property type="project" value="UniProtKB-ARBA"/>
</dbReference>
<name>X1LKG9_9ZZZZ</name>
<dbReference type="PANTHER" id="PTHR48084:SF4">
    <property type="entry name" value="2-OXOGLUTARATE OXIDOREDUCTASE SUBUNIT KORB"/>
    <property type="match status" value="1"/>
</dbReference>
<dbReference type="GO" id="GO:0030976">
    <property type="term" value="F:thiamine pyrophosphate binding"/>
    <property type="evidence" value="ECO:0007669"/>
    <property type="project" value="InterPro"/>
</dbReference>
<proteinExistence type="predicted"/>
<dbReference type="Gene3D" id="3.40.50.970">
    <property type="match status" value="1"/>
</dbReference>
<dbReference type="Pfam" id="PF02775">
    <property type="entry name" value="TPP_enzyme_C"/>
    <property type="match status" value="1"/>
</dbReference>
<accession>X1LKG9</accession>
<dbReference type="SUPFAM" id="SSF52518">
    <property type="entry name" value="Thiamin diphosphate-binding fold (THDP-binding)"/>
    <property type="match status" value="1"/>
</dbReference>
<dbReference type="GO" id="GO:0016625">
    <property type="term" value="F:oxidoreductase activity, acting on the aldehyde or oxo group of donors, iron-sulfur protein as acceptor"/>
    <property type="evidence" value="ECO:0007669"/>
    <property type="project" value="UniProtKB-ARBA"/>
</dbReference>
<dbReference type="InterPro" id="IPR029061">
    <property type="entry name" value="THDP-binding"/>
</dbReference>
<feature type="domain" description="4Fe-4S ferredoxin-type" evidence="2">
    <location>
        <begin position="251"/>
        <end position="280"/>
    </location>
</feature>
<evidence type="ECO:0000256" key="1">
    <source>
        <dbReference type="ARBA" id="ARBA00023002"/>
    </source>
</evidence>
<gene>
    <name evidence="3" type="ORF">S06H3_29171</name>
</gene>
<evidence type="ECO:0000259" key="2">
    <source>
        <dbReference type="PROSITE" id="PS51379"/>
    </source>
</evidence>